<evidence type="ECO:0000313" key="1">
    <source>
        <dbReference type="EMBL" id="KAI3785376.1"/>
    </source>
</evidence>
<name>A0ACB9GQ90_9ASTR</name>
<keyword evidence="2" id="KW-1185">Reference proteome</keyword>
<dbReference type="Proteomes" id="UP001056120">
    <property type="component" value="Linkage Group LG14"/>
</dbReference>
<reference evidence="2" key="1">
    <citation type="journal article" date="2022" name="Mol. Ecol. Resour.">
        <title>The genomes of chicory, endive, great burdock and yacon provide insights into Asteraceae palaeo-polyploidization history and plant inulin production.</title>
        <authorList>
            <person name="Fan W."/>
            <person name="Wang S."/>
            <person name="Wang H."/>
            <person name="Wang A."/>
            <person name="Jiang F."/>
            <person name="Liu H."/>
            <person name="Zhao H."/>
            <person name="Xu D."/>
            <person name="Zhang Y."/>
        </authorList>
    </citation>
    <scope>NUCLEOTIDE SEQUENCE [LARGE SCALE GENOMIC DNA]</scope>
    <source>
        <strain evidence="2">cv. Yunnan</strain>
    </source>
</reference>
<accession>A0ACB9GQ90</accession>
<evidence type="ECO:0000313" key="2">
    <source>
        <dbReference type="Proteomes" id="UP001056120"/>
    </source>
</evidence>
<gene>
    <name evidence="1" type="ORF">L1987_44494</name>
</gene>
<protein>
    <submittedName>
        <fullName evidence="1">Uncharacterized protein</fullName>
    </submittedName>
</protein>
<sequence length="478" mass="54013">MDAVATTKNTPHVICIPFPTQSHIKAMLKLAELLHHKGLQITFVNTDFVHKRFLESAGPHFLDGAPGFGFETIPDGVPRSSEASTVTTRELVLRSIETNFLALFIDLVTKLPNPPTCIISDGFMSVFTIDAAQKLGIPVMMYWTLAACGFMGFYQIQSLIEKGLVPLKDESYLANGYLDTIIDWIPGMEGIRLKDFPIVWTTDFNDKLLIFCNEALQRSHRVQHHIFHTFDELEPSIIKALSSMYAHIYTIGPLQLLLDQIPKEKKQTESSSFHGYSLVKEEPECLQWLQSKEPSSVIYVNFGSTTVMSLEDLIEFGWGLANSNHYFLWIIRSNMVIGESILLPPEFEEHIKKRGFIASWCSQEKVLNHPSVGGFLTHCGWGSTIESLSAGVPMICWPYLWDQLTNCRYICKEWGVGIEMGNEVKRDEVKRIVQELMGEGCHKMRNKAIEWKEKAGIATCLNGSSSLNVDNIIKEIMM</sequence>
<proteinExistence type="predicted"/>
<comment type="caution">
    <text evidence="1">The sequence shown here is derived from an EMBL/GenBank/DDBJ whole genome shotgun (WGS) entry which is preliminary data.</text>
</comment>
<organism evidence="1 2">
    <name type="scientific">Smallanthus sonchifolius</name>
    <dbReference type="NCBI Taxonomy" id="185202"/>
    <lineage>
        <taxon>Eukaryota</taxon>
        <taxon>Viridiplantae</taxon>
        <taxon>Streptophyta</taxon>
        <taxon>Embryophyta</taxon>
        <taxon>Tracheophyta</taxon>
        <taxon>Spermatophyta</taxon>
        <taxon>Magnoliopsida</taxon>
        <taxon>eudicotyledons</taxon>
        <taxon>Gunneridae</taxon>
        <taxon>Pentapetalae</taxon>
        <taxon>asterids</taxon>
        <taxon>campanulids</taxon>
        <taxon>Asterales</taxon>
        <taxon>Asteraceae</taxon>
        <taxon>Asteroideae</taxon>
        <taxon>Heliantheae alliance</taxon>
        <taxon>Millerieae</taxon>
        <taxon>Smallanthus</taxon>
    </lineage>
</organism>
<reference evidence="1 2" key="2">
    <citation type="journal article" date="2022" name="Mol. Ecol. Resour.">
        <title>The genomes of chicory, endive, great burdock and yacon provide insights into Asteraceae paleo-polyploidization history and plant inulin production.</title>
        <authorList>
            <person name="Fan W."/>
            <person name="Wang S."/>
            <person name="Wang H."/>
            <person name="Wang A."/>
            <person name="Jiang F."/>
            <person name="Liu H."/>
            <person name="Zhao H."/>
            <person name="Xu D."/>
            <person name="Zhang Y."/>
        </authorList>
    </citation>
    <scope>NUCLEOTIDE SEQUENCE [LARGE SCALE GENOMIC DNA]</scope>
    <source>
        <strain evidence="2">cv. Yunnan</strain>
        <tissue evidence="1">Leaves</tissue>
    </source>
</reference>
<dbReference type="EMBL" id="CM042031">
    <property type="protein sequence ID" value="KAI3785376.1"/>
    <property type="molecule type" value="Genomic_DNA"/>
</dbReference>